<dbReference type="Proteomes" id="UP000514720">
    <property type="component" value="Chromosome"/>
</dbReference>
<accession>A0A7L7KTR0</accession>
<evidence type="ECO:0000256" key="4">
    <source>
        <dbReference type="ARBA" id="ARBA00022989"/>
    </source>
</evidence>
<keyword evidence="8" id="KW-1185">Reference proteome</keyword>
<evidence type="ECO:0000256" key="5">
    <source>
        <dbReference type="ARBA" id="ARBA00023136"/>
    </source>
</evidence>
<feature type="transmembrane region" description="Helical" evidence="6">
    <location>
        <begin position="254"/>
        <end position="278"/>
    </location>
</feature>
<evidence type="ECO:0000313" key="8">
    <source>
        <dbReference type="Proteomes" id="UP000514720"/>
    </source>
</evidence>
<dbReference type="KEGG" id="xcl:G4Z02_08640"/>
<dbReference type="RefSeq" id="WP_258877619.1">
    <property type="nucleotide sequence ID" value="NZ_CP048914.1"/>
</dbReference>
<feature type="transmembrane region" description="Helical" evidence="6">
    <location>
        <begin position="284"/>
        <end position="300"/>
    </location>
</feature>
<reference evidence="7 8" key="1">
    <citation type="submission" date="2020-02" db="EMBL/GenBank/DDBJ databases">
        <authorList>
            <person name="Zheng R.K."/>
            <person name="Sun C.M."/>
        </authorList>
    </citation>
    <scope>NUCLEOTIDE SEQUENCE [LARGE SCALE GENOMIC DNA]</scope>
    <source>
        <strain evidence="8">zrk13</strain>
    </source>
</reference>
<evidence type="ECO:0000256" key="3">
    <source>
        <dbReference type="ARBA" id="ARBA00022692"/>
    </source>
</evidence>
<keyword evidence="3 6" id="KW-0812">Transmembrane</keyword>
<organism evidence="7 8">
    <name type="scientific">Candidatus Xianfuyuplasma coldseepsis</name>
    <dbReference type="NCBI Taxonomy" id="2782163"/>
    <lineage>
        <taxon>Bacteria</taxon>
        <taxon>Bacillati</taxon>
        <taxon>Mycoplasmatota</taxon>
        <taxon>Mollicutes</taxon>
        <taxon>Candidatus Izemoplasmatales</taxon>
        <taxon>Candidatus Izemoplasmataceae</taxon>
        <taxon>Candidatus Xianfuyuplasma</taxon>
    </lineage>
</organism>
<feature type="transmembrane region" description="Helical" evidence="6">
    <location>
        <begin position="98"/>
        <end position="120"/>
    </location>
</feature>
<dbReference type="Pfam" id="PF02653">
    <property type="entry name" value="BPD_transp_2"/>
    <property type="match status" value="1"/>
</dbReference>
<dbReference type="InterPro" id="IPR001851">
    <property type="entry name" value="ABC_transp_permease"/>
</dbReference>
<dbReference type="PANTHER" id="PTHR43370">
    <property type="entry name" value="SUGAR ABC TRANSPORTER INTEGRAL MEMBRANE PROTEIN-RELATED"/>
    <property type="match status" value="1"/>
</dbReference>
<evidence type="ECO:0000256" key="2">
    <source>
        <dbReference type="ARBA" id="ARBA00022475"/>
    </source>
</evidence>
<dbReference type="GO" id="GO:0022857">
    <property type="term" value="F:transmembrane transporter activity"/>
    <property type="evidence" value="ECO:0007669"/>
    <property type="project" value="InterPro"/>
</dbReference>
<dbReference type="GO" id="GO:0005886">
    <property type="term" value="C:plasma membrane"/>
    <property type="evidence" value="ECO:0007669"/>
    <property type="project" value="UniProtKB-SubCell"/>
</dbReference>
<evidence type="ECO:0000313" key="7">
    <source>
        <dbReference type="EMBL" id="QMS85809.1"/>
    </source>
</evidence>
<proteinExistence type="predicted"/>
<keyword evidence="4 6" id="KW-1133">Transmembrane helix</keyword>
<comment type="subcellular location">
    <subcellularLocation>
        <location evidence="1">Cell membrane</location>
        <topology evidence="1">Multi-pass membrane protein</topology>
    </subcellularLocation>
</comment>
<dbReference type="PANTHER" id="PTHR43370:SF1">
    <property type="entry name" value="GUANOSINE ABC TRANSPORTER PERMEASE PROTEIN NUPQ"/>
    <property type="match status" value="1"/>
</dbReference>
<evidence type="ECO:0000256" key="6">
    <source>
        <dbReference type="SAM" id="Phobius"/>
    </source>
</evidence>
<feature type="transmembrane region" description="Helical" evidence="6">
    <location>
        <begin position="154"/>
        <end position="173"/>
    </location>
</feature>
<feature type="transmembrane region" description="Helical" evidence="6">
    <location>
        <begin position="34"/>
        <end position="56"/>
    </location>
</feature>
<dbReference type="CDD" id="cd06580">
    <property type="entry name" value="TM_PBP1_transp_TpRbsC_like"/>
    <property type="match status" value="1"/>
</dbReference>
<name>A0A7L7KTR0_9MOLU</name>
<evidence type="ECO:0000256" key="1">
    <source>
        <dbReference type="ARBA" id="ARBA00004651"/>
    </source>
</evidence>
<dbReference type="EMBL" id="CP048914">
    <property type="protein sequence ID" value="QMS85809.1"/>
    <property type="molecule type" value="Genomic_DNA"/>
</dbReference>
<feature type="transmembrane region" description="Helical" evidence="6">
    <location>
        <begin position="6"/>
        <end position="27"/>
    </location>
</feature>
<protein>
    <submittedName>
        <fullName evidence="7">ABC transporter permease</fullName>
    </submittedName>
</protein>
<feature type="transmembrane region" description="Helical" evidence="6">
    <location>
        <begin position="203"/>
        <end position="222"/>
    </location>
</feature>
<keyword evidence="5 6" id="KW-0472">Membrane</keyword>
<feature type="transmembrane region" description="Helical" evidence="6">
    <location>
        <begin position="228"/>
        <end position="247"/>
    </location>
</feature>
<sequence length="319" mass="34102">MDTLYSMLALALVYSTPIIIAGLGGLFSERSGVVNIALEGLMMFGGFAGATVTVLLEPTFEGGAHLGPWIGVVVGMAVGALISLIHAFLSVNLNADQVISGTGINLFAVGATVYLAQIIFNQQRTDAFKQGFSKLNVPVLSEIPFIGDVFFSRIYPTVYIAFILVIVTWFVVYKTPFGLRLRSAGENPHASDSMGINVYRIRYVGVILSGALAGLAGAIMILTQDIQYTVFGIHGTGFIALAALIFGKWKPFGVLYAGLFFGFSQIIGIYSTSIPLISGLPGEFFKIFPYAITIIALIIFSSRTVGPKAAGEPYDKGKR</sequence>
<feature type="transmembrane region" description="Helical" evidence="6">
    <location>
        <begin position="68"/>
        <end position="91"/>
    </location>
</feature>
<keyword evidence="2" id="KW-1003">Cell membrane</keyword>
<gene>
    <name evidence="7" type="ORF">G4Z02_08640</name>
</gene>
<dbReference type="AlphaFoldDB" id="A0A7L7KTR0"/>